<feature type="transmembrane region" description="Helical" evidence="16">
    <location>
        <begin position="6"/>
        <end position="26"/>
    </location>
</feature>
<dbReference type="GO" id="GO:0000166">
    <property type="term" value="F:nucleotide binding"/>
    <property type="evidence" value="ECO:0007669"/>
    <property type="project" value="UniProtKB-KW"/>
</dbReference>
<feature type="coiled-coil region" evidence="15">
    <location>
        <begin position="67"/>
        <end position="94"/>
    </location>
</feature>
<dbReference type="InterPro" id="IPR002347">
    <property type="entry name" value="SDR_fam"/>
</dbReference>
<evidence type="ECO:0000313" key="17">
    <source>
        <dbReference type="EnsemblMetazoa" id="XP_038070366.1"/>
    </source>
</evidence>
<evidence type="ECO:0000256" key="12">
    <source>
        <dbReference type="ARBA" id="ARBA00044737"/>
    </source>
</evidence>
<evidence type="ECO:0000256" key="9">
    <source>
        <dbReference type="ARBA" id="ARBA00023002"/>
    </source>
</evidence>
<keyword evidence="6" id="KW-0256">Endoplasmic reticulum</keyword>
<keyword evidence="16" id="KW-1133">Transmembrane helix</keyword>
<evidence type="ECO:0000256" key="14">
    <source>
        <dbReference type="RuleBase" id="RU000363"/>
    </source>
</evidence>
<dbReference type="GO" id="GO:0047560">
    <property type="term" value="F:3-dehydrosphinganine reductase activity"/>
    <property type="evidence" value="ECO:0007669"/>
    <property type="project" value="UniProtKB-EC"/>
</dbReference>
<keyword evidence="7" id="KW-0521">NADP</keyword>
<evidence type="ECO:0000256" key="13">
    <source>
        <dbReference type="ARBA" id="ARBA00048930"/>
    </source>
</evidence>
<dbReference type="SUPFAM" id="SSF51735">
    <property type="entry name" value="NAD(P)-binding Rossmann-fold domains"/>
    <property type="match status" value="1"/>
</dbReference>
<dbReference type="AlphaFoldDB" id="A0A914B4F3"/>
<dbReference type="GO" id="GO:0006666">
    <property type="term" value="P:3-keto-sphinganine metabolic process"/>
    <property type="evidence" value="ECO:0007669"/>
    <property type="project" value="InterPro"/>
</dbReference>
<protein>
    <recommendedName>
        <fullName evidence="11">3-dehydrosphinganine reductase</fullName>
        <ecNumber evidence="11">1.1.1.102</ecNumber>
    </recommendedName>
</protein>
<dbReference type="Proteomes" id="UP000887568">
    <property type="component" value="Unplaced"/>
</dbReference>
<proteinExistence type="inferred from homology"/>
<dbReference type="GeneID" id="119739470"/>
<evidence type="ECO:0000256" key="11">
    <source>
        <dbReference type="ARBA" id="ARBA00026112"/>
    </source>
</evidence>
<evidence type="ECO:0000256" key="7">
    <source>
        <dbReference type="ARBA" id="ARBA00022857"/>
    </source>
</evidence>
<keyword evidence="10" id="KW-0443">Lipid metabolism</keyword>
<evidence type="ECO:0000256" key="15">
    <source>
        <dbReference type="SAM" id="Coils"/>
    </source>
</evidence>
<keyword evidence="5" id="KW-0547">Nucleotide-binding</keyword>
<dbReference type="InterPro" id="IPR036291">
    <property type="entry name" value="NAD(P)-bd_dom_sf"/>
</dbReference>
<evidence type="ECO:0000256" key="8">
    <source>
        <dbReference type="ARBA" id="ARBA00022919"/>
    </source>
</evidence>
<evidence type="ECO:0000256" key="16">
    <source>
        <dbReference type="SAM" id="Phobius"/>
    </source>
</evidence>
<feature type="transmembrane region" description="Helical" evidence="16">
    <location>
        <begin position="272"/>
        <end position="293"/>
    </location>
</feature>
<dbReference type="CDD" id="cd08939">
    <property type="entry name" value="KDSR-like_SDR_c"/>
    <property type="match status" value="1"/>
</dbReference>
<keyword evidence="15" id="KW-0175">Coiled coil</keyword>
<evidence type="ECO:0000256" key="10">
    <source>
        <dbReference type="ARBA" id="ARBA00023098"/>
    </source>
</evidence>
<dbReference type="OMA" id="ICGVFEE"/>
<dbReference type="PROSITE" id="PS00061">
    <property type="entry name" value="ADH_SHORT"/>
    <property type="match status" value="1"/>
</dbReference>
<reference evidence="17" key="1">
    <citation type="submission" date="2022-11" db="UniProtKB">
        <authorList>
            <consortium name="EnsemblMetazoa"/>
        </authorList>
    </citation>
    <scope>IDENTIFICATION</scope>
</reference>
<evidence type="ECO:0000256" key="4">
    <source>
        <dbReference type="ARBA" id="ARBA00006484"/>
    </source>
</evidence>
<dbReference type="PANTHER" id="PTHR43550">
    <property type="entry name" value="3-KETODIHYDROSPHINGOSINE REDUCTASE"/>
    <property type="match status" value="1"/>
</dbReference>
<sequence length="334" mass="36951">MEITIFQCIIVTIIALIVISLLWLSFSVKPKLMELKQAHVVITGGSSGIGKAVAAEVLKQGANVTILARNQARLQKAREELQQYIKDKDNQKILGISVDVSHEYTAVEDAIKKSTQELGPCDILVNSAGMSRAVSFEDTDINDFKRVMDANFIGSVYPTRAVLPYMKERRRGRIVFVSSQAGQLGVYGYTAYGSSKFAVRGLAETLQMEVKPYNIYITVNFPPDTDTPMLTEDKLNMPRETILVSETSGLHQPDEIAKIIVNDAKRGRFQSYVGLDGFVLATVASGMSPVASLMDAVLQVSLMSLMKAISFIFIANFNSIVMKCYKERESQKQK</sequence>
<evidence type="ECO:0000313" key="18">
    <source>
        <dbReference type="Proteomes" id="UP000887568"/>
    </source>
</evidence>
<keyword evidence="8" id="KW-0746">Sphingolipid metabolism</keyword>
<evidence type="ECO:0000256" key="2">
    <source>
        <dbReference type="ARBA" id="ARBA00004760"/>
    </source>
</evidence>
<evidence type="ECO:0000256" key="5">
    <source>
        <dbReference type="ARBA" id="ARBA00022741"/>
    </source>
</evidence>
<dbReference type="GO" id="GO:0005789">
    <property type="term" value="C:endoplasmic reticulum membrane"/>
    <property type="evidence" value="ECO:0007669"/>
    <property type="project" value="TreeGrafter"/>
</dbReference>
<keyword evidence="9" id="KW-0560">Oxidoreductase</keyword>
<comment type="pathway">
    <text evidence="3">Sphingolipid metabolism.</text>
</comment>
<name>A0A914B4F3_PATMI</name>
<comment type="similarity">
    <text evidence="4 14">Belongs to the short-chain dehydrogenases/reductases (SDR) family.</text>
</comment>
<dbReference type="PRINTS" id="PR00081">
    <property type="entry name" value="GDHRDH"/>
</dbReference>
<keyword evidence="18" id="KW-1185">Reference proteome</keyword>
<comment type="pathway">
    <text evidence="2">Lipid metabolism; sphingolipid metabolism.</text>
</comment>
<comment type="catalytic activity">
    <reaction evidence="13">
        <text>sphinganine + NADP(+) = 3-oxosphinganine + NADPH + H(+)</text>
        <dbReference type="Rhea" id="RHEA:22640"/>
        <dbReference type="ChEBI" id="CHEBI:15378"/>
        <dbReference type="ChEBI" id="CHEBI:57783"/>
        <dbReference type="ChEBI" id="CHEBI:57817"/>
        <dbReference type="ChEBI" id="CHEBI:58299"/>
        <dbReference type="ChEBI" id="CHEBI:58349"/>
        <dbReference type="EC" id="1.1.1.102"/>
    </reaction>
    <physiologicalReaction direction="right-to-left" evidence="13">
        <dbReference type="Rhea" id="RHEA:22642"/>
    </physiologicalReaction>
</comment>
<dbReference type="PANTHER" id="PTHR43550:SF3">
    <property type="entry name" value="3-KETODIHYDROSPHINGOSINE REDUCTASE"/>
    <property type="match status" value="1"/>
</dbReference>
<dbReference type="FunFam" id="3.40.50.720:FF:000165">
    <property type="entry name" value="3-ketodihydrosphingosine reductase"/>
    <property type="match status" value="1"/>
</dbReference>
<dbReference type="RefSeq" id="XP_038070366.1">
    <property type="nucleotide sequence ID" value="XM_038214438.1"/>
</dbReference>
<comment type="function">
    <text evidence="12">Catalyzes the reduction of 3'-oxosphinganine (3-ketodihydrosphingosine/KDS) to sphinganine (dihydrosphingosine/DHS), the second step of de novo sphingolipid biosynthesis.</text>
</comment>
<comment type="subcellular location">
    <subcellularLocation>
        <location evidence="1">Endoplasmic reticulum</location>
    </subcellularLocation>
</comment>
<dbReference type="InterPro" id="IPR020904">
    <property type="entry name" value="Sc_DH/Rdtase_CS"/>
</dbReference>
<dbReference type="EC" id="1.1.1.102" evidence="11"/>
<organism evidence="17 18">
    <name type="scientific">Patiria miniata</name>
    <name type="common">Bat star</name>
    <name type="synonym">Asterina miniata</name>
    <dbReference type="NCBI Taxonomy" id="46514"/>
    <lineage>
        <taxon>Eukaryota</taxon>
        <taxon>Metazoa</taxon>
        <taxon>Echinodermata</taxon>
        <taxon>Eleutherozoa</taxon>
        <taxon>Asterozoa</taxon>
        <taxon>Asteroidea</taxon>
        <taxon>Valvatacea</taxon>
        <taxon>Valvatida</taxon>
        <taxon>Asterinidae</taxon>
        <taxon>Patiria</taxon>
    </lineage>
</organism>
<dbReference type="InterPro" id="IPR045022">
    <property type="entry name" value="KDSR-like"/>
</dbReference>
<dbReference type="PRINTS" id="PR00080">
    <property type="entry name" value="SDRFAMILY"/>
</dbReference>
<dbReference type="CTD" id="2531"/>
<dbReference type="OrthoDB" id="37659at2759"/>
<evidence type="ECO:0000256" key="1">
    <source>
        <dbReference type="ARBA" id="ARBA00004240"/>
    </source>
</evidence>
<evidence type="ECO:0000256" key="3">
    <source>
        <dbReference type="ARBA" id="ARBA00004991"/>
    </source>
</evidence>
<keyword evidence="16" id="KW-0812">Transmembrane</keyword>
<accession>A0A914B4F3</accession>
<dbReference type="Pfam" id="PF00106">
    <property type="entry name" value="adh_short"/>
    <property type="match status" value="1"/>
</dbReference>
<dbReference type="GO" id="GO:0030148">
    <property type="term" value="P:sphingolipid biosynthetic process"/>
    <property type="evidence" value="ECO:0007669"/>
    <property type="project" value="InterPro"/>
</dbReference>
<evidence type="ECO:0000256" key="6">
    <source>
        <dbReference type="ARBA" id="ARBA00022824"/>
    </source>
</evidence>
<feature type="transmembrane region" description="Helical" evidence="16">
    <location>
        <begin position="305"/>
        <end position="325"/>
    </location>
</feature>
<dbReference type="EnsemblMetazoa" id="XM_038214438.1">
    <property type="protein sequence ID" value="XP_038070366.1"/>
    <property type="gene ID" value="LOC119739470"/>
</dbReference>
<keyword evidence="16" id="KW-0472">Membrane</keyword>
<dbReference type="Gene3D" id="3.40.50.720">
    <property type="entry name" value="NAD(P)-binding Rossmann-like Domain"/>
    <property type="match status" value="1"/>
</dbReference>